<dbReference type="EMBL" id="JBBCAQ010000036">
    <property type="protein sequence ID" value="KAK7576201.1"/>
    <property type="molecule type" value="Genomic_DNA"/>
</dbReference>
<keyword evidence="4" id="KW-0406">Ion transport</keyword>
<dbReference type="InterPro" id="IPR044880">
    <property type="entry name" value="NCX_ion-bd_dom_sf"/>
</dbReference>
<dbReference type="GO" id="GO:0006874">
    <property type="term" value="P:intracellular calcium ion homeostasis"/>
    <property type="evidence" value="ECO:0007669"/>
    <property type="project" value="TreeGrafter"/>
</dbReference>
<dbReference type="AlphaFoldDB" id="A0AAN9TN82"/>
<feature type="transmembrane region" description="Helical" evidence="8">
    <location>
        <begin position="362"/>
        <end position="384"/>
    </location>
</feature>
<feature type="transmembrane region" description="Helical" evidence="8">
    <location>
        <begin position="327"/>
        <end position="350"/>
    </location>
</feature>
<feature type="domain" description="Sodium/calcium exchanger membrane region" evidence="9">
    <location>
        <begin position="329"/>
        <end position="389"/>
    </location>
</feature>
<evidence type="ECO:0000256" key="3">
    <source>
        <dbReference type="ARBA" id="ARBA00022449"/>
    </source>
</evidence>
<evidence type="ECO:0000256" key="4">
    <source>
        <dbReference type="ARBA" id="ARBA00022568"/>
    </source>
</evidence>
<evidence type="ECO:0000256" key="2">
    <source>
        <dbReference type="ARBA" id="ARBA00005364"/>
    </source>
</evidence>
<evidence type="ECO:0000256" key="7">
    <source>
        <dbReference type="ARBA" id="ARBA00023136"/>
    </source>
</evidence>
<keyword evidence="4" id="KW-0109">Calcium transport</keyword>
<evidence type="ECO:0000313" key="11">
    <source>
        <dbReference type="Proteomes" id="UP001367676"/>
    </source>
</evidence>
<feature type="transmembrane region" description="Helical" evidence="8">
    <location>
        <begin position="168"/>
        <end position="191"/>
    </location>
</feature>
<comment type="subcellular location">
    <subcellularLocation>
        <location evidence="1">Membrane</location>
        <topology evidence="1">Multi-pass membrane protein</topology>
    </subcellularLocation>
</comment>
<dbReference type="Gene3D" id="1.20.1420.30">
    <property type="entry name" value="NCX, central ion-binding region"/>
    <property type="match status" value="2"/>
</dbReference>
<sequence length="396" mass="44903">MREFFVRCRNRKYLRNAFFKPLFLYLSVAIIFNKSTSGLNPFEQTNEYLPESLHKAGRQNENDSSSITNSTSNSTFSIEFKEGEHFPTVRFPLGTYGAILFPAIISAYLFLWLTIVCECFLVPCIQGISSRLEWSPDISAVTFMAAASSSPEMFVNILATFLTKSDVGVGTVLGSGLFAMLLVPAFCIIFSSSKVLKVEFWPILRETFAYMISIIALVIVLADNKVMWYEAVTLIIIYFMYLMILYFNDELKFKVDAIIAAIHRKRDSGSLIEPILPLIPKPESYTIRKWKVHKTILAKIEWILMWPIISVLRMTIPTFWNTRFHQLFIITFIMCVGWIGVLCYGISWMITALGNETTVPESVMGLTLLAAGMSIPETISGVIVAKQGRRLKTECI</sequence>
<dbReference type="InterPro" id="IPR004837">
    <property type="entry name" value="NaCa_Exmemb"/>
</dbReference>
<dbReference type="PANTHER" id="PTHR10846:SF73">
    <property type="entry name" value="SODIUM_CALCIUM EXCHANGER MEMBRANE REGION DOMAIN-CONTAINING PROTEIN"/>
    <property type="match status" value="1"/>
</dbReference>
<feature type="transmembrane region" description="Helical" evidence="8">
    <location>
        <begin position="12"/>
        <end position="32"/>
    </location>
</feature>
<accession>A0AAN9TN82</accession>
<keyword evidence="6 8" id="KW-1133">Transmembrane helix</keyword>
<keyword evidence="3" id="KW-0050">Antiport</keyword>
<evidence type="ECO:0000256" key="8">
    <source>
        <dbReference type="SAM" id="Phobius"/>
    </source>
</evidence>
<evidence type="ECO:0000313" key="10">
    <source>
        <dbReference type="EMBL" id="KAK7576201.1"/>
    </source>
</evidence>
<keyword evidence="4" id="KW-0813">Transport</keyword>
<feature type="transmembrane region" description="Helical" evidence="8">
    <location>
        <begin position="228"/>
        <end position="247"/>
    </location>
</feature>
<gene>
    <name evidence="10" type="ORF">V9T40_012487</name>
</gene>
<dbReference type="Pfam" id="PF01699">
    <property type="entry name" value="Na_Ca_ex"/>
    <property type="match status" value="2"/>
</dbReference>
<dbReference type="Proteomes" id="UP001367676">
    <property type="component" value="Unassembled WGS sequence"/>
</dbReference>
<name>A0AAN9TN82_9HEMI</name>
<organism evidence="10 11">
    <name type="scientific">Parthenolecanium corni</name>
    <dbReference type="NCBI Taxonomy" id="536013"/>
    <lineage>
        <taxon>Eukaryota</taxon>
        <taxon>Metazoa</taxon>
        <taxon>Ecdysozoa</taxon>
        <taxon>Arthropoda</taxon>
        <taxon>Hexapoda</taxon>
        <taxon>Insecta</taxon>
        <taxon>Pterygota</taxon>
        <taxon>Neoptera</taxon>
        <taxon>Paraneoptera</taxon>
        <taxon>Hemiptera</taxon>
        <taxon>Sternorrhyncha</taxon>
        <taxon>Coccoidea</taxon>
        <taxon>Coccidae</taxon>
        <taxon>Parthenolecanium</taxon>
    </lineage>
</organism>
<keyword evidence="4" id="KW-0106">Calcium</keyword>
<dbReference type="InterPro" id="IPR004481">
    <property type="entry name" value="K/Na/Ca-exchanger"/>
</dbReference>
<keyword evidence="7 8" id="KW-0472">Membrane</keyword>
<comment type="caution">
    <text evidence="10">The sequence shown here is derived from an EMBL/GenBank/DDBJ whole genome shotgun (WGS) entry which is preliminary data.</text>
</comment>
<dbReference type="GO" id="GO:0005262">
    <property type="term" value="F:calcium channel activity"/>
    <property type="evidence" value="ECO:0007669"/>
    <property type="project" value="TreeGrafter"/>
</dbReference>
<evidence type="ECO:0000256" key="5">
    <source>
        <dbReference type="ARBA" id="ARBA00022692"/>
    </source>
</evidence>
<evidence type="ECO:0000256" key="1">
    <source>
        <dbReference type="ARBA" id="ARBA00004141"/>
    </source>
</evidence>
<evidence type="ECO:0000256" key="6">
    <source>
        <dbReference type="ARBA" id="ARBA00022989"/>
    </source>
</evidence>
<keyword evidence="5 8" id="KW-0812">Transmembrane</keyword>
<feature type="transmembrane region" description="Helical" evidence="8">
    <location>
        <begin position="203"/>
        <end position="222"/>
    </location>
</feature>
<protein>
    <recommendedName>
        <fullName evidence="9">Sodium/calcium exchanger membrane region domain-containing protein</fullName>
    </recommendedName>
</protein>
<keyword evidence="11" id="KW-1185">Reference proteome</keyword>
<feature type="transmembrane region" description="Helical" evidence="8">
    <location>
        <begin position="141"/>
        <end position="162"/>
    </location>
</feature>
<evidence type="ECO:0000259" key="9">
    <source>
        <dbReference type="Pfam" id="PF01699"/>
    </source>
</evidence>
<comment type="similarity">
    <text evidence="2">Belongs to the Ca(2+):cation antiporter (CaCA) (TC 2.A.19) family. SLC24A subfamily.</text>
</comment>
<dbReference type="PANTHER" id="PTHR10846">
    <property type="entry name" value="SODIUM/POTASSIUM/CALCIUM EXCHANGER"/>
    <property type="match status" value="1"/>
</dbReference>
<dbReference type="GO" id="GO:0008273">
    <property type="term" value="F:calcium, potassium:sodium antiporter activity"/>
    <property type="evidence" value="ECO:0007669"/>
    <property type="project" value="TreeGrafter"/>
</dbReference>
<proteinExistence type="inferred from homology"/>
<feature type="domain" description="Sodium/calcium exchanger membrane region" evidence="9">
    <location>
        <begin position="106"/>
        <end position="246"/>
    </location>
</feature>
<dbReference type="GO" id="GO:0005886">
    <property type="term" value="C:plasma membrane"/>
    <property type="evidence" value="ECO:0007669"/>
    <property type="project" value="TreeGrafter"/>
</dbReference>
<reference evidence="10 11" key="1">
    <citation type="submission" date="2024-03" db="EMBL/GenBank/DDBJ databases">
        <title>Adaptation during the transition from Ophiocordyceps entomopathogen to insect associate is accompanied by gene loss and intensified selection.</title>
        <authorList>
            <person name="Ward C.M."/>
            <person name="Onetto C.A."/>
            <person name="Borneman A.R."/>
        </authorList>
    </citation>
    <scope>NUCLEOTIDE SEQUENCE [LARGE SCALE GENOMIC DNA]</scope>
    <source>
        <strain evidence="10">AWRI1</strain>
        <tissue evidence="10">Single Adult Female</tissue>
    </source>
</reference>
<feature type="transmembrane region" description="Helical" evidence="8">
    <location>
        <begin position="99"/>
        <end position="121"/>
    </location>
</feature>